<accession>A0A9N7YGY2</accession>
<gene>
    <name evidence="1" type="ORF">PLEPLA_LOCUS19081</name>
</gene>
<dbReference type="AlphaFoldDB" id="A0A9N7YGY2"/>
<comment type="caution">
    <text evidence="1">The sequence shown here is derived from an EMBL/GenBank/DDBJ whole genome shotgun (WGS) entry which is preliminary data.</text>
</comment>
<proteinExistence type="predicted"/>
<evidence type="ECO:0000313" key="2">
    <source>
        <dbReference type="Proteomes" id="UP001153269"/>
    </source>
</evidence>
<organism evidence="1 2">
    <name type="scientific">Pleuronectes platessa</name>
    <name type="common">European plaice</name>
    <dbReference type="NCBI Taxonomy" id="8262"/>
    <lineage>
        <taxon>Eukaryota</taxon>
        <taxon>Metazoa</taxon>
        <taxon>Chordata</taxon>
        <taxon>Craniata</taxon>
        <taxon>Vertebrata</taxon>
        <taxon>Euteleostomi</taxon>
        <taxon>Actinopterygii</taxon>
        <taxon>Neopterygii</taxon>
        <taxon>Teleostei</taxon>
        <taxon>Neoteleostei</taxon>
        <taxon>Acanthomorphata</taxon>
        <taxon>Carangaria</taxon>
        <taxon>Pleuronectiformes</taxon>
        <taxon>Pleuronectoidei</taxon>
        <taxon>Pleuronectidae</taxon>
        <taxon>Pleuronectes</taxon>
    </lineage>
</organism>
<dbReference type="EMBL" id="CADEAL010001303">
    <property type="protein sequence ID" value="CAB1431085.1"/>
    <property type="molecule type" value="Genomic_DNA"/>
</dbReference>
<keyword evidence="2" id="KW-1185">Reference proteome</keyword>
<dbReference type="Proteomes" id="UP001153269">
    <property type="component" value="Unassembled WGS sequence"/>
</dbReference>
<protein>
    <submittedName>
        <fullName evidence="1">Uncharacterized protein</fullName>
    </submittedName>
</protein>
<name>A0A9N7YGY2_PLEPL</name>
<reference evidence="1" key="1">
    <citation type="submission" date="2020-03" db="EMBL/GenBank/DDBJ databases">
        <authorList>
            <person name="Weist P."/>
        </authorList>
    </citation>
    <scope>NUCLEOTIDE SEQUENCE</scope>
</reference>
<sequence>MVQSETKKSLEPMCQGLAKRYEDAGLEKASYHWVERDCCAPFRIPDFHHREYLNWDAWWTTHSIITEATAGTLANTCASLKIEQKTKMDSSSGNRTPVFRVTGGDTCHYTNEDCFTAKLGHFSKKTVKELSLPEDVTGCCMSWDLGNITQRAEGCYSLSFSNPPEGGRLLQPLFLPSHRGQQGFPAISPALLGRGPGYPSLIFSSHHNRRSEVQLPAHPSQGNLLALQALQNSS</sequence>
<evidence type="ECO:0000313" key="1">
    <source>
        <dbReference type="EMBL" id="CAB1431085.1"/>
    </source>
</evidence>